<dbReference type="PANTHER" id="PTHR15381:SF1">
    <property type="entry name" value="CHONDROITIN SULFATE PROTEOGLYCAN 5"/>
    <property type="match status" value="1"/>
</dbReference>
<dbReference type="GO" id="GO:0045202">
    <property type="term" value="C:synapse"/>
    <property type="evidence" value="ECO:0007669"/>
    <property type="project" value="TreeGrafter"/>
</dbReference>
<keyword evidence="2" id="KW-0472">Membrane</keyword>
<reference evidence="5 6" key="1">
    <citation type="submission" date="2021-04" db="EMBL/GenBank/DDBJ databases">
        <authorList>
            <person name="De Guttry C."/>
            <person name="Zahm M."/>
            <person name="Klopp C."/>
            <person name="Cabau C."/>
            <person name="Louis A."/>
            <person name="Berthelot C."/>
            <person name="Parey E."/>
            <person name="Roest Crollius H."/>
            <person name="Montfort J."/>
            <person name="Robinson-Rechavi M."/>
            <person name="Bucao C."/>
            <person name="Bouchez O."/>
            <person name="Gislard M."/>
            <person name="Lluch J."/>
            <person name="Milhes M."/>
            <person name="Lampietro C."/>
            <person name="Lopez Roques C."/>
            <person name="Donnadieu C."/>
            <person name="Braasch I."/>
            <person name="Desvignes T."/>
            <person name="Postlethwait J."/>
            <person name="Bobe J."/>
            <person name="Wedekind C."/>
            <person name="Guiguen Y."/>
        </authorList>
    </citation>
    <scope>NUCLEOTIDE SEQUENCE [LARGE SCALE GENOMIC DNA]</scope>
    <source>
        <strain evidence="5">Cs_M1</strain>
        <tissue evidence="5">Blood</tissue>
    </source>
</reference>
<protein>
    <recommendedName>
        <fullName evidence="4">Neural chondroitin sulphate proteoglycan cytoplasmic domain-containing protein</fullName>
    </recommendedName>
</protein>
<keyword evidence="6" id="KW-1185">Reference proteome</keyword>
<feature type="signal peptide" evidence="3">
    <location>
        <begin position="1"/>
        <end position="25"/>
    </location>
</feature>
<evidence type="ECO:0000256" key="2">
    <source>
        <dbReference type="SAM" id="Phobius"/>
    </source>
</evidence>
<evidence type="ECO:0000313" key="6">
    <source>
        <dbReference type="Proteomes" id="UP001356427"/>
    </source>
</evidence>
<dbReference type="AlphaFoldDB" id="A0AAN8RHB5"/>
<feature type="region of interest" description="Disordered" evidence="1">
    <location>
        <begin position="76"/>
        <end position="97"/>
    </location>
</feature>
<feature type="compositionally biased region" description="Low complexity" evidence="1">
    <location>
        <begin position="210"/>
        <end position="229"/>
    </location>
</feature>
<keyword evidence="2" id="KW-1133">Transmembrane helix</keyword>
<feature type="domain" description="Neural chondroitin sulphate proteoglycan cytoplasmic" evidence="4">
    <location>
        <begin position="333"/>
        <end position="372"/>
    </location>
</feature>
<dbReference type="InterPro" id="IPR009505">
    <property type="entry name" value="Neural_ProG_Cyt"/>
</dbReference>
<feature type="region of interest" description="Disordered" evidence="1">
    <location>
        <begin position="354"/>
        <end position="420"/>
    </location>
</feature>
<evidence type="ECO:0000313" key="5">
    <source>
        <dbReference type="EMBL" id="KAK6327742.1"/>
    </source>
</evidence>
<dbReference type="EMBL" id="JAGTTL010000002">
    <property type="protein sequence ID" value="KAK6327742.1"/>
    <property type="molecule type" value="Genomic_DNA"/>
</dbReference>
<gene>
    <name evidence="5" type="ORF">J4Q44_G00033880</name>
</gene>
<dbReference type="Pfam" id="PF06567">
    <property type="entry name" value="Neural_ProG_Cyt"/>
    <property type="match status" value="1"/>
</dbReference>
<evidence type="ECO:0000256" key="1">
    <source>
        <dbReference type="SAM" id="MobiDB-lite"/>
    </source>
</evidence>
<comment type="caution">
    <text evidence="5">The sequence shown here is derived from an EMBL/GenBank/DDBJ whole genome shotgun (WGS) entry which is preliminary data.</text>
</comment>
<dbReference type="GO" id="GO:0048858">
    <property type="term" value="P:cell projection morphogenesis"/>
    <property type="evidence" value="ECO:0007669"/>
    <property type="project" value="TreeGrafter"/>
</dbReference>
<sequence length="542" mass="59804">MARWESWSWSWSLMLSFLLSLSAQGELSLATVSRTEVQHSQSSFSAVERAVLIGDDSAELIGIGLGLGAELPLSATKRNPSHRRHSHLDFTEEDDQPIREELTGGESQERSDDIIKVEFHNPDRPLTPDLSSDSDWLTAVAQPLQQRAGDPTAWTLSDFYDYLSPDAELSTIDTTLDPEPTLTPPADMEDENPSLTGSPVPYVTPDNDDPQQPSQSQPPSQSQFPSQSQSPPPPSPPQGSDGCGLGFVRSEVGGECVSQCDAQPDFCYNRGVCTIATGIGAFCRCNVQDYMWNKGSRCDWVVTDFQVLCVVVGVASLTLILLIIIIVFFAKRLHRLRIENRRLRKRSLYRPHSEMQTDGFSVSTAQDSSHANDDPQKMEEPVKSQFTQGEESMNIANSHSPKHVNNCPALSSDHTPNADQEQDGVTIGLQLLLPKEAKLHPEASPPLHYNVFLYKKETGPSTTTSNTTTTNYTNHNMAAARNNSDPNILPNSNSNKTSWNYTNKSNPNINYNPIKDSQFVPLGDPYITPLVTMVLETGMTEL</sequence>
<evidence type="ECO:0000256" key="3">
    <source>
        <dbReference type="SAM" id="SignalP"/>
    </source>
</evidence>
<organism evidence="5 6">
    <name type="scientific">Coregonus suidteri</name>
    <dbReference type="NCBI Taxonomy" id="861788"/>
    <lineage>
        <taxon>Eukaryota</taxon>
        <taxon>Metazoa</taxon>
        <taxon>Chordata</taxon>
        <taxon>Craniata</taxon>
        <taxon>Vertebrata</taxon>
        <taxon>Euteleostomi</taxon>
        <taxon>Actinopterygii</taxon>
        <taxon>Neopterygii</taxon>
        <taxon>Teleostei</taxon>
        <taxon>Protacanthopterygii</taxon>
        <taxon>Salmoniformes</taxon>
        <taxon>Salmonidae</taxon>
        <taxon>Coregoninae</taxon>
        <taxon>Coregonus</taxon>
    </lineage>
</organism>
<feature type="transmembrane region" description="Helical" evidence="2">
    <location>
        <begin position="305"/>
        <end position="330"/>
    </location>
</feature>
<dbReference type="PANTHER" id="PTHR15381">
    <property type="entry name" value="CHONDROITIN SULFATE PROTEOGLYCAN 5 -RELATED"/>
    <property type="match status" value="1"/>
</dbReference>
<feature type="region of interest" description="Disordered" evidence="1">
    <location>
        <begin position="171"/>
        <end position="244"/>
    </location>
</feature>
<proteinExistence type="predicted"/>
<dbReference type="Proteomes" id="UP001356427">
    <property type="component" value="Unassembled WGS sequence"/>
</dbReference>
<feature type="compositionally biased region" description="Basic and acidic residues" evidence="1">
    <location>
        <begin position="370"/>
        <end position="382"/>
    </location>
</feature>
<feature type="compositionally biased region" description="Polar residues" evidence="1">
    <location>
        <begin position="354"/>
        <end position="369"/>
    </location>
</feature>
<name>A0AAN8RHB5_9TELE</name>
<evidence type="ECO:0000259" key="4">
    <source>
        <dbReference type="Pfam" id="PF06567"/>
    </source>
</evidence>
<feature type="compositionally biased region" description="Polar residues" evidence="1">
    <location>
        <begin position="408"/>
        <end position="419"/>
    </location>
</feature>
<accession>A0AAN8RHB5</accession>
<keyword evidence="3" id="KW-0732">Signal</keyword>
<feature type="compositionally biased region" description="Polar residues" evidence="1">
    <location>
        <begin position="384"/>
        <end position="399"/>
    </location>
</feature>
<keyword evidence="2" id="KW-0812">Transmembrane</keyword>
<feature type="chain" id="PRO_5042823452" description="Neural chondroitin sulphate proteoglycan cytoplasmic domain-containing protein" evidence="3">
    <location>
        <begin position="26"/>
        <end position="542"/>
    </location>
</feature>